<feature type="binding site" evidence="1">
    <location>
        <position position="4"/>
    </location>
    <ligand>
        <name>Zn(2+)</name>
        <dbReference type="ChEBI" id="CHEBI:29105"/>
    </ligand>
</feature>
<feature type="binding site" evidence="1">
    <location>
        <position position="17"/>
    </location>
    <ligand>
        <name>Zn(2+)</name>
        <dbReference type="ChEBI" id="CHEBI:29105"/>
    </ligand>
</feature>
<dbReference type="Gene3D" id="1.10.340.30">
    <property type="entry name" value="Hypothetical protein, domain 2"/>
    <property type="match status" value="1"/>
</dbReference>
<dbReference type="EMBL" id="WUUK01000001">
    <property type="protein sequence ID" value="MXQ49994.1"/>
    <property type="molecule type" value="Genomic_DNA"/>
</dbReference>
<dbReference type="Pfam" id="PF03352">
    <property type="entry name" value="Adenine_glyco"/>
    <property type="match status" value="1"/>
</dbReference>
<sequence>MTQCLWPQSSPLMQTYHDEEWCRPSYDDRYIFEMLTLEGAQAGLSWNIVLAKREAYQAAFNNFDIEYCAGLSDEDLEAIKENYTVIKHLSKLQSVRTNAQAVLKIQKEFSSFSDFLWRFVEFEPIINNWENDTQIPAQSLLSVQISKDLKKRGFKFVGPVITYSFLQAIGMVDDHIRSCKFHTLNR</sequence>
<protein>
    <submittedName>
        <fullName evidence="2">DNA-3-methyladenine glycosylase I</fullName>
    </submittedName>
</protein>
<dbReference type="InterPro" id="IPR052891">
    <property type="entry name" value="DNA-3mA_glycosylase"/>
</dbReference>
<evidence type="ECO:0000256" key="1">
    <source>
        <dbReference type="PIRSR" id="PIRSR605019-1"/>
    </source>
</evidence>
<feature type="binding site" evidence="1">
    <location>
        <position position="175"/>
    </location>
    <ligand>
        <name>Zn(2+)</name>
        <dbReference type="ChEBI" id="CHEBI:29105"/>
    </ligand>
</feature>
<proteinExistence type="predicted"/>
<keyword evidence="1" id="KW-0479">Metal-binding</keyword>
<feature type="binding site" evidence="1">
    <location>
        <position position="179"/>
    </location>
    <ligand>
        <name>Zn(2+)</name>
        <dbReference type="ChEBI" id="CHEBI:29105"/>
    </ligand>
</feature>
<dbReference type="AlphaFoldDB" id="A0A6N8TVQ6"/>
<comment type="caution">
    <text evidence="2">The sequence shown here is derived from an EMBL/GenBank/DDBJ whole genome shotgun (WGS) entry which is preliminary data.</text>
</comment>
<dbReference type="PANTHER" id="PTHR30037">
    <property type="entry name" value="DNA-3-METHYLADENINE GLYCOSYLASE 1"/>
    <property type="match status" value="1"/>
</dbReference>
<keyword evidence="1" id="KW-0862">Zinc</keyword>
<keyword evidence="3" id="KW-1185">Reference proteome</keyword>
<dbReference type="SUPFAM" id="SSF48150">
    <property type="entry name" value="DNA-glycosylase"/>
    <property type="match status" value="1"/>
</dbReference>
<dbReference type="PANTHER" id="PTHR30037:SF4">
    <property type="entry name" value="DNA-3-METHYLADENINE GLYCOSYLASE I"/>
    <property type="match status" value="1"/>
</dbReference>
<accession>A0A6N8TVQ6</accession>
<dbReference type="GO" id="GO:0006284">
    <property type="term" value="P:base-excision repair"/>
    <property type="evidence" value="ECO:0007669"/>
    <property type="project" value="InterPro"/>
</dbReference>
<dbReference type="GO" id="GO:0008725">
    <property type="term" value="F:DNA-3-methyladenine glycosylase activity"/>
    <property type="evidence" value="ECO:0007669"/>
    <property type="project" value="InterPro"/>
</dbReference>
<gene>
    <name evidence="2" type="ORF">GQ671_01595</name>
</gene>
<dbReference type="OrthoDB" id="9807664at2"/>
<dbReference type="GO" id="GO:0046872">
    <property type="term" value="F:metal ion binding"/>
    <property type="evidence" value="ECO:0007669"/>
    <property type="project" value="UniProtKB-KW"/>
</dbReference>
<dbReference type="RefSeq" id="WP_160651691.1">
    <property type="nucleotide sequence ID" value="NZ_JBHRWU010000001.1"/>
</dbReference>
<evidence type="ECO:0000313" key="3">
    <source>
        <dbReference type="Proteomes" id="UP000436284"/>
    </source>
</evidence>
<dbReference type="Proteomes" id="UP000436284">
    <property type="component" value="Unassembled WGS sequence"/>
</dbReference>
<dbReference type="InterPro" id="IPR011257">
    <property type="entry name" value="DNA_glycosylase"/>
</dbReference>
<name>A0A6N8TVQ6_9STAP</name>
<reference evidence="2 3" key="1">
    <citation type="submission" date="2019-12" db="EMBL/GenBank/DDBJ databases">
        <title>Salinicoccus cyprini sp. nov., isolated from gastro-intestinal tract of mirror carp, Cyprinus carpio var. specularis, collected from Gobind Sagar Reservoir, Himachal Pradesh, India.</title>
        <authorList>
            <person name="Talwar C."/>
            <person name="Singh A.K."/>
            <person name="Lal R."/>
            <person name="Negi R.K."/>
        </authorList>
    </citation>
    <scope>NUCLEOTIDE SEQUENCE [LARGE SCALE GENOMIC DNA]</scope>
    <source>
        <strain evidence="2 3">J-82</strain>
    </source>
</reference>
<organism evidence="2 3">
    <name type="scientific">Salinicoccus hispanicus</name>
    <dbReference type="NCBI Taxonomy" id="157225"/>
    <lineage>
        <taxon>Bacteria</taxon>
        <taxon>Bacillati</taxon>
        <taxon>Bacillota</taxon>
        <taxon>Bacilli</taxon>
        <taxon>Bacillales</taxon>
        <taxon>Staphylococcaceae</taxon>
        <taxon>Salinicoccus</taxon>
    </lineage>
</organism>
<evidence type="ECO:0000313" key="2">
    <source>
        <dbReference type="EMBL" id="MXQ49994.1"/>
    </source>
</evidence>
<dbReference type="InterPro" id="IPR005019">
    <property type="entry name" value="Adenine_glyco"/>
</dbReference>